<name>A0A0F6WRK3_9CORY</name>
<reference evidence="2 3" key="1">
    <citation type="submission" date="2015-04" db="EMBL/GenBank/DDBJ databases">
        <title>Complete Genome Sequence of Brevibacterium flavum ATCC 15168.</title>
        <authorList>
            <person name="Ahn J."/>
            <person name="Park G."/>
            <person name="Jeon W."/>
            <person name="Jang Y."/>
            <person name="Jang M."/>
            <person name="Lee H."/>
            <person name="Lee H."/>
        </authorList>
    </citation>
    <scope>NUCLEOTIDE SEQUENCE [LARGE SCALE GENOMIC DNA]</scope>
    <source>
        <strain evidence="2 3">ATCC 15168</strain>
    </source>
</reference>
<proteinExistence type="predicted"/>
<dbReference type="AlphaFoldDB" id="A0A0F6WRK3"/>
<feature type="transmembrane region" description="Helical" evidence="1">
    <location>
        <begin position="379"/>
        <end position="401"/>
    </location>
</feature>
<dbReference type="HOGENOM" id="CLU_028166_3_0_11"/>
<dbReference type="PATRIC" id="fig|92706.3.peg.2997"/>
<dbReference type="PANTHER" id="PTHR41771:SF1">
    <property type="entry name" value="MEMBRANE PROTEIN"/>
    <property type="match status" value="1"/>
</dbReference>
<accession>A0A0F6WRK3</accession>
<sequence>MGKHAADTSESKKNSPWRIGLLTFLISSVVVTLVGMVMLWPDSDDVVLADNFSQTFAGNHEQVDGTITLVDNSACNSPDTGRVFAESPTISAEPATLECVRALVDITSGANEGQKTQLITYAQPGDPEFSVGDKIRMVETPDTNGEIIYTFADYQRGTALVIWGVILVVAMGAFAAWRGVRALVGLVVTLGIVGIFLLPGLASGHDAMWLALVCGAAILLIVVPMVHGINWKSAAALAGTLVALLLSAVLSWASIVTTNLRGLGDENHLKIINYLPEVSISGLLLASFIIGTLGVLNDVTISQASTINELAEIDEDATPWRLFTGAMSVGRDHISSMIYTLVLGYTGAALPLLLLLSLAERPLIQTLSSDVMAGELLRSGVGALTLTLAVPITTLIAAWTVPGDEPAPDDGKPRLVHRH</sequence>
<dbReference type="Pfam" id="PF07907">
    <property type="entry name" value="YibE_F"/>
    <property type="match status" value="1"/>
</dbReference>
<evidence type="ECO:0000313" key="2">
    <source>
        <dbReference type="EMBL" id="AKF28607.1"/>
    </source>
</evidence>
<dbReference type="EMBL" id="CP011309">
    <property type="protein sequence ID" value="AKF28607.1"/>
    <property type="molecule type" value="Genomic_DNA"/>
</dbReference>
<feature type="transmembrane region" description="Helical" evidence="1">
    <location>
        <begin position="207"/>
        <end position="227"/>
    </location>
</feature>
<feature type="transmembrane region" description="Helical" evidence="1">
    <location>
        <begin position="160"/>
        <end position="177"/>
    </location>
</feature>
<feature type="transmembrane region" description="Helical" evidence="1">
    <location>
        <begin position="21"/>
        <end position="40"/>
    </location>
</feature>
<protein>
    <submittedName>
        <fullName evidence="2">YibE/F family protein</fullName>
    </submittedName>
</protein>
<dbReference type="InterPro" id="IPR012507">
    <property type="entry name" value="YibE_F"/>
</dbReference>
<evidence type="ECO:0000313" key="3">
    <source>
        <dbReference type="Proteomes" id="UP000034037"/>
    </source>
</evidence>
<dbReference type="Proteomes" id="UP000034037">
    <property type="component" value="Chromosome"/>
</dbReference>
<gene>
    <name evidence="2" type="ORF">YH66_14270</name>
</gene>
<keyword evidence="3" id="KW-1185">Reference proteome</keyword>
<feature type="transmembrane region" description="Helical" evidence="1">
    <location>
        <begin position="337"/>
        <end position="359"/>
    </location>
</feature>
<feature type="transmembrane region" description="Helical" evidence="1">
    <location>
        <begin position="234"/>
        <end position="255"/>
    </location>
</feature>
<keyword evidence="1" id="KW-0472">Membrane</keyword>
<keyword evidence="1" id="KW-1133">Transmembrane helix</keyword>
<dbReference type="RefSeq" id="WP_003862690.1">
    <property type="nucleotide sequence ID" value="NZ_CP011309.1"/>
</dbReference>
<organism evidence="2 3">
    <name type="scientific">[Brevibacterium] flavum</name>
    <dbReference type="NCBI Taxonomy" id="92706"/>
    <lineage>
        <taxon>Bacteria</taxon>
        <taxon>Bacillati</taxon>
        <taxon>Actinomycetota</taxon>
        <taxon>Actinomycetes</taxon>
        <taxon>Mycobacteriales</taxon>
        <taxon>Corynebacteriaceae</taxon>
        <taxon>Corynebacterium</taxon>
    </lineage>
</organism>
<keyword evidence="1" id="KW-0812">Transmembrane</keyword>
<evidence type="ECO:0000256" key="1">
    <source>
        <dbReference type="SAM" id="Phobius"/>
    </source>
</evidence>
<dbReference type="PANTHER" id="PTHR41771">
    <property type="entry name" value="MEMBRANE PROTEIN-RELATED"/>
    <property type="match status" value="1"/>
</dbReference>
<feature type="transmembrane region" description="Helical" evidence="1">
    <location>
        <begin position="182"/>
        <end position="201"/>
    </location>
</feature>